<comment type="caution">
    <text evidence="1">The sequence shown here is derived from an EMBL/GenBank/DDBJ whole genome shotgun (WGS) entry which is preliminary data.</text>
</comment>
<organism evidence="1 2">
    <name type="scientific">Sulfitobacter guttiformis</name>
    <dbReference type="NCBI Taxonomy" id="74349"/>
    <lineage>
        <taxon>Bacteria</taxon>
        <taxon>Pseudomonadati</taxon>
        <taxon>Pseudomonadota</taxon>
        <taxon>Alphaproteobacteria</taxon>
        <taxon>Rhodobacterales</taxon>
        <taxon>Roseobacteraceae</taxon>
        <taxon>Sulfitobacter</taxon>
    </lineage>
</organism>
<dbReference type="RefSeq" id="WP_025063167.1">
    <property type="nucleotide sequence ID" value="NZ_RAQK01000001.1"/>
</dbReference>
<name>A0A420DPY0_9RHOB</name>
<keyword evidence="2" id="KW-1185">Reference proteome</keyword>
<evidence type="ECO:0000313" key="1">
    <source>
        <dbReference type="EMBL" id="RKE96219.1"/>
    </source>
</evidence>
<evidence type="ECO:0008006" key="3">
    <source>
        <dbReference type="Google" id="ProtNLM"/>
    </source>
</evidence>
<dbReference type="InterPro" id="IPR011200">
    <property type="entry name" value="UCP012608"/>
</dbReference>
<protein>
    <recommendedName>
        <fullName evidence="3">DUF2332 family protein</fullName>
    </recommendedName>
</protein>
<proteinExistence type="predicted"/>
<sequence length="348" mass="37906">MMLINAFRHQAASCAALGSPFMERLLTLLAEKWPMDSKIAKRFAKFGGDIGPAGHSLPLRIASGLHALVLTRRAPELVAVYPPQTPTDAELSEAVLNSIDLHADFLVDWVESPPQTNEVRRSAALIAGARVAVSHFDLPVHLSELGASGGLNLMWDHYALELGGKRFGPSMPVLSLSPEWIGPTPLEATPRIAARAGVDLNPLDPRRADHLLRLTAYLWPDQPERLSLTRSAASVMTAQIDKGDAVEWLRNRLSSAPQGRLHLVQHSVAWQYFPAQARATGTAMLEEAGTRATRDRPLAWLAMESDGDTTSASGAAVTLRLWPGNITMVLGRADFHGRWIKWAHDGVS</sequence>
<accession>A0A420DPY0</accession>
<dbReference type="Pfam" id="PF10094">
    <property type="entry name" value="DUF2332"/>
    <property type="match status" value="1"/>
</dbReference>
<dbReference type="STRING" id="1443111.Z949_2763"/>
<dbReference type="OrthoDB" id="7666987at2"/>
<evidence type="ECO:0000313" key="2">
    <source>
        <dbReference type="Proteomes" id="UP000284407"/>
    </source>
</evidence>
<reference evidence="1 2" key="1">
    <citation type="submission" date="2018-09" db="EMBL/GenBank/DDBJ databases">
        <title>Genomic Encyclopedia of Archaeal and Bacterial Type Strains, Phase II (KMG-II): from individual species to whole genera.</title>
        <authorList>
            <person name="Goeker M."/>
        </authorList>
    </citation>
    <scope>NUCLEOTIDE SEQUENCE [LARGE SCALE GENOMIC DNA]</scope>
    <source>
        <strain evidence="1 2">DSM 11458</strain>
    </source>
</reference>
<dbReference type="EMBL" id="RAQK01000001">
    <property type="protein sequence ID" value="RKE96219.1"/>
    <property type="molecule type" value="Genomic_DNA"/>
</dbReference>
<dbReference type="AlphaFoldDB" id="A0A420DPY0"/>
<gene>
    <name evidence="1" type="ORF">C8N30_0776</name>
</gene>
<dbReference type="Proteomes" id="UP000284407">
    <property type="component" value="Unassembled WGS sequence"/>
</dbReference>
<dbReference type="PIRSF" id="PIRSF012608">
    <property type="entry name" value="UCP012608"/>
    <property type="match status" value="1"/>
</dbReference>